<comment type="caution">
    <text evidence="1">The sequence shown here is derived from an EMBL/GenBank/DDBJ whole genome shotgun (WGS) entry which is preliminary data.</text>
</comment>
<name>X1KEA9_9ZZZZ</name>
<proteinExistence type="predicted"/>
<gene>
    <name evidence="1" type="ORF">S06H3_19304</name>
</gene>
<reference evidence="1" key="1">
    <citation type="journal article" date="2014" name="Front. Microbiol.">
        <title>High frequency of phylogenetically diverse reductive dehalogenase-homologous genes in deep subseafloor sedimentary metagenomes.</title>
        <authorList>
            <person name="Kawai M."/>
            <person name="Futagami T."/>
            <person name="Toyoda A."/>
            <person name="Takaki Y."/>
            <person name="Nishi S."/>
            <person name="Hori S."/>
            <person name="Arai W."/>
            <person name="Tsubouchi T."/>
            <person name="Morono Y."/>
            <person name="Uchiyama I."/>
            <person name="Ito T."/>
            <person name="Fujiyama A."/>
            <person name="Inagaki F."/>
            <person name="Takami H."/>
        </authorList>
    </citation>
    <scope>NUCLEOTIDE SEQUENCE</scope>
    <source>
        <strain evidence="1">Expedition CK06-06</strain>
    </source>
</reference>
<dbReference type="AlphaFoldDB" id="X1KEA9"/>
<protein>
    <submittedName>
        <fullName evidence="1">Uncharacterized protein</fullName>
    </submittedName>
</protein>
<dbReference type="EMBL" id="BARV01009868">
    <property type="protein sequence ID" value="GAI04973.1"/>
    <property type="molecule type" value="Genomic_DNA"/>
</dbReference>
<accession>X1KEA9</accession>
<organism evidence="1">
    <name type="scientific">marine sediment metagenome</name>
    <dbReference type="NCBI Taxonomy" id="412755"/>
    <lineage>
        <taxon>unclassified sequences</taxon>
        <taxon>metagenomes</taxon>
        <taxon>ecological metagenomes</taxon>
    </lineage>
</organism>
<evidence type="ECO:0000313" key="1">
    <source>
        <dbReference type="EMBL" id="GAI04973.1"/>
    </source>
</evidence>
<sequence length="97" mass="11271">MITITPIICIDDREIKERNLLSLQGSKKADWIWISNSIVRNLGKKLSNYYIYIVYDIKNKPKLKILDPDVIFKNLKIDTLFLLKGAVINEHGKDVKL</sequence>